<evidence type="ECO:0000256" key="3">
    <source>
        <dbReference type="ARBA" id="ARBA00023098"/>
    </source>
</evidence>
<dbReference type="Pfam" id="PF01734">
    <property type="entry name" value="Patatin"/>
    <property type="match status" value="1"/>
</dbReference>
<keyword evidence="2 4" id="KW-0442">Lipid degradation</keyword>
<sequence length="269" mass="29347">MAKTIIDLDSVGLVLSGGGVRGLAHIGVIKAMKENNINATTISGSSAGALVGALYANGNSIEEMLDFFKETPIFKYNFLTMAKAGFIDTDKYITLFKNYFPEDSFEALGKKLFLVATNLQKGEETYFSSGELIRPLLASAALPPVFSPVEMNGTLYADGGIMNNFPIEPVQKAANFIIGSNVSVISSLEKKELKNAVKLAARVTNLMIYASSKQKLKSCNIVIEPIALEKIGVLDKRGMQKAFEIGYEHASKKIETYLESRHHQNLPLK</sequence>
<dbReference type="OrthoDB" id="9770965at2"/>
<evidence type="ECO:0000259" key="5">
    <source>
        <dbReference type="PROSITE" id="PS51635"/>
    </source>
</evidence>
<feature type="domain" description="PNPLA" evidence="5">
    <location>
        <begin position="13"/>
        <end position="171"/>
    </location>
</feature>
<dbReference type="GO" id="GO:0016787">
    <property type="term" value="F:hydrolase activity"/>
    <property type="evidence" value="ECO:0007669"/>
    <property type="project" value="UniProtKB-UniRule"/>
</dbReference>
<dbReference type="PANTHER" id="PTHR14226:SF29">
    <property type="entry name" value="NEUROPATHY TARGET ESTERASE SWS"/>
    <property type="match status" value="1"/>
</dbReference>
<dbReference type="InterPro" id="IPR002641">
    <property type="entry name" value="PNPLA_dom"/>
</dbReference>
<reference evidence="6 7" key="1">
    <citation type="submission" date="2018-10" db="EMBL/GenBank/DDBJ databases">
        <title>Genomic Encyclopedia of Archaeal and Bacterial Type Strains, Phase II (KMG-II): from individual species to whole genera.</title>
        <authorList>
            <person name="Goeker M."/>
        </authorList>
    </citation>
    <scope>NUCLEOTIDE SEQUENCE [LARGE SCALE GENOMIC DNA]</scope>
    <source>
        <strain evidence="6 7">DSM 25230</strain>
    </source>
</reference>
<feature type="short sequence motif" description="GXGXXG" evidence="4">
    <location>
        <begin position="17"/>
        <end position="22"/>
    </location>
</feature>
<evidence type="ECO:0000256" key="4">
    <source>
        <dbReference type="PROSITE-ProRule" id="PRU01161"/>
    </source>
</evidence>
<dbReference type="Proteomes" id="UP000269412">
    <property type="component" value="Unassembled WGS sequence"/>
</dbReference>
<gene>
    <name evidence="6" type="ORF">CLV91_0831</name>
</gene>
<dbReference type="InterPro" id="IPR016035">
    <property type="entry name" value="Acyl_Trfase/lysoPLipase"/>
</dbReference>
<evidence type="ECO:0000256" key="1">
    <source>
        <dbReference type="ARBA" id="ARBA00022801"/>
    </source>
</evidence>
<feature type="active site" description="Nucleophile" evidence="4">
    <location>
        <position position="46"/>
    </location>
</feature>
<dbReference type="GO" id="GO:0016042">
    <property type="term" value="P:lipid catabolic process"/>
    <property type="evidence" value="ECO:0007669"/>
    <property type="project" value="UniProtKB-UniRule"/>
</dbReference>
<keyword evidence="1 4" id="KW-0378">Hydrolase</keyword>
<dbReference type="Gene3D" id="3.40.1090.10">
    <property type="entry name" value="Cytosolic phospholipase A2 catalytic domain"/>
    <property type="match status" value="1"/>
</dbReference>
<proteinExistence type="predicted"/>
<dbReference type="AlphaFoldDB" id="A0A495ECZ7"/>
<accession>A0A495ECZ7</accession>
<keyword evidence="7" id="KW-1185">Reference proteome</keyword>
<organism evidence="6 7">
    <name type="scientific">Maribacter vaceletii</name>
    <dbReference type="NCBI Taxonomy" id="1206816"/>
    <lineage>
        <taxon>Bacteria</taxon>
        <taxon>Pseudomonadati</taxon>
        <taxon>Bacteroidota</taxon>
        <taxon>Flavobacteriia</taxon>
        <taxon>Flavobacteriales</taxon>
        <taxon>Flavobacteriaceae</taxon>
        <taxon>Maribacter</taxon>
    </lineage>
</organism>
<dbReference type="EMBL" id="RBIQ01000007">
    <property type="protein sequence ID" value="RKR14752.1"/>
    <property type="molecule type" value="Genomic_DNA"/>
</dbReference>
<feature type="active site" description="Proton acceptor" evidence="4">
    <location>
        <position position="158"/>
    </location>
</feature>
<protein>
    <submittedName>
        <fullName evidence="6">NTE family protein</fullName>
    </submittedName>
</protein>
<feature type="short sequence motif" description="DGA/G" evidence="4">
    <location>
        <begin position="158"/>
        <end position="160"/>
    </location>
</feature>
<comment type="caution">
    <text evidence="6">The sequence shown here is derived from an EMBL/GenBank/DDBJ whole genome shotgun (WGS) entry which is preliminary data.</text>
</comment>
<keyword evidence="3 4" id="KW-0443">Lipid metabolism</keyword>
<dbReference type="InterPro" id="IPR050301">
    <property type="entry name" value="NTE"/>
</dbReference>
<feature type="short sequence motif" description="GXSXG" evidence="4">
    <location>
        <begin position="44"/>
        <end position="48"/>
    </location>
</feature>
<name>A0A495ECZ7_9FLAO</name>
<evidence type="ECO:0000313" key="7">
    <source>
        <dbReference type="Proteomes" id="UP000269412"/>
    </source>
</evidence>
<dbReference type="PANTHER" id="PTHR14226">
    <property type="entry name" value="NEUROPATHY TARGET ESTERASE/SWISS CHEESE D.MELANOGASTER"/>
    <property type="match status" value="1"/>
</dbReference>
<dbReference type="SUPFAM" id="SSF52151">
    <property type="entry name" value="FabD/lysophospholipase-like"/>
    <property type="match status" value="1"/>
</dbReference>
<dbReference type="RefSeq" id="WP_121064246.1">
    <property type="nucleotide sequence ID" value="NZ_RBIQ01000007.1"/>
</dbReference>
<dbReference type="PROSITE" id="PS51635">
    <property type="entry name" value="PNPLA"/>
    <property type="match status" value="1"/>
</dbReference>
<dbReference type="CDD" id="cd07205">
    <property type="entry name" value="Pat_PNPLA6_PNPLA7_NTE1_like"/>
    <property type="match status" value="1"/>
</dbReference>
<evidence type="ECO:0000313" key="6">
    <source>
        <dbReference type="EMBL" id="RKR14752.1"/>
    </source>
</evidence>
<evidence type="ECO:0000256" key="2">
    <source>
        <dbReference type="ARBA" id="ARBA00022963"/>
    </source>
</evidence>